<dbReference type="EMBL" id="MT141390">
    <property type="protein sequence ID" value="QJA59959.1"/>
    <property type="molecule type" value="Genomic_DNA"/>
</dbReference>
<evidence type="ECO:0000313" key="1">
    <source>
        <dbReference type="EMBL" id="QJA59959.1"/>
    </source>
</evidence>
<accession>A0A6M3IQP7</accession>
<name>A0A6M3IQP7_9ZZZZ</name>
<dbReference type="AlphaFoldDB" id="A0A6M3IQP7"/>
<proteinExistence type="predicted"/>
<reference evidence="1" key="1">
    <citation type="submission" date="2020-03" db="EMBL/GenBank/DDBJ databases">
        <title>The deep terrestrial virosphere.</title>
        <authorList>
            <person name="Holmfeldt K."/>
            <person name="Nilsson E."/>
            <person name="Simone D."/>
            <person name="Lopez-Fernandez M."/>
            <person name="Wu X."/>
            <person name="de Brujin I."/>
            <person name="Lundin D."/>
            <person name="Andersson A."/>
            <person name="Bertilsson S."/>
            <person name="Dopson M."/>
        </authorList>
    </citation>
    <scope>NUCLEOTIDE SEQUENCE</scope>
    <source>
        <strain evidence="1">MM415B01218</strain>
    </source>
</reference>
<sequence length="138" mass="16976">MRLEKYITEKYHTAFNIDGRYIEIFVNPTSKDIRDIKSDEIRFIAISNIKKVYVWNADKLIHLRMWERLDFKGSPYGDRNVCMGVIGKKESKWKMIYSDSEKRYWDKKEERYKEFKWLEKYFNISDWYLGKGNQNEIY</sequence>
<protein>
    <submittedName>
        <fullName evidence="1">Uncharacterized protein</fullName>
    </submittedName>
</protein>
<organism evidence="1">
    <name type="scientific">viral metagenome</name>
    <dbReference type="NCBI Taxonomy" id="1070528"/>
    <lineage>
        <taxon>unclassified sequences</taxon>
        <taxon>metagenomes</taxon>
        <taxon>organismal metagenomes</taxon>
    </lineage>
</organism>
<gene>
    <name evidence="1" type="ORF">MM415B01218_0018</name>
</gene>